<dbReference type="Pfam" id="PF01817">
    <property type="entry name" value="CM_2"/>
    <property type="match status" value="1"/>
</dbReference>
<comment type="caution">
    <text evidence="4">The sequence shown here is derived from an EMBL/GenBank/DDBJ whole genome shotgun (WGS) entry which is preliminary data.</text>
</comment>
<name>A0A520MW27_9GAMM</name>
<dbReference type="Gene3D" id="1.20.59.10">
    <property type="entry name" value="Chorismate mutase"/>
    <property type="match status" value="1"/>
</dbReference>
<proteinExistence type="predicted"/>
<dbReference type="Proteomes" id="UP000315825">
    <property type="component" value="Unassembled WGS sequence"/>
</dbReference>
<dbReference type="GO" id="GO:0046417">
    <property type="term" value="P:chorismate metabolic process"/>
    <property type="evidence" value="ECO:0007669"/>
    <property type="project" value="InterPro"/>
</dbReference>
<protein>
    <recommendedName>
        <fullName evidence="1">chorismate mutase</fullName>
        <ecNumber evidence="1">5.4.99.5</ecNumber>
    </recommendedName>
</protein>
<sequence length="90" mass="10665">MDEENKLYYLREEIDSIDAELITLLESRLKLTDEIGKVKSSIKKPLLDESREKNIIDRIESIQTHYPKKELKKLFKLIMSTSLKKQIDNE</sequence>
<dbReference type="GO" id="GO:0009697">
    <property type="term" value="P:salicylic acid biosynthetic process"/>
    <property type="evidence" value="ECO:0007669"/>
    <property type="project" value="TreeGrafter"/>
</dbReference>
<evidence type="ECO:0000256" key="2">
    <source>
        <dbReference type="ARBA" id="ARBA00023235"/>
    </source>
</evidence>
<dbReference type="InterPro" id="IPR051331">
    <property type="entry name" value="Chorismate_mutase-related"/>
</dbReference>
<keyword evidence="2" id="KW-0413">Isomerase</keyword>
<dbReference type="SUPFAM" id="SSF48600">
    <property type="entry name" value="Chorismate mutase II"/>
    <property type="match status" value="1"/>
</dbReference>
<dbReference type="AlphaFoldDB" id="A0A520MW27"/>
<accession>A0A520MW27</accession>
<dbReference type="InterPro" id="IPR036979">
    <property type="entry name" value="CM_dom_sf"/>
</dbReference>
<evidence type="ECO:0000256" key="1">
    <source>
        <dbReference type="ARBA" id="ARBA00012404"/>
    </source>
</evidence>
<reference evidence="4 5" key="1">
    <citation type="submission" date="2019-02" db="EMBL/GenBank/DDBJ databases">
        <title>Prokaryotic population dynamics and viral predation in marine succession experiment using metagenomics: the confinement effect.</title>
        <authorList>
            <person name="Haro-Moreno J.M."/>
            <person name="Rodriguez-Valera F."/>
            <person name="Lopez-Perez M."/>
        </authorList>
    </citation>
    <scope>NUCLEOTIDE SEQUENCE [LARGE SCALE GENOMIC DNA]</scope>
    <source>
        <strain evidence="4">MED-G159</strain>
    </source>
</reference>
<dbReference type="SMART" id="SM00830">
    <property type="entry name" value="CM_2"/>
    <property type="match status" value="1"/>
</dbReference>
<feature type="domain" description="Chorismate mutase" evidence="3">
    <location>
        <begin position="1"/>
        <end position="90"/>
    </location>
</feature>
<dbReference type="InterPro" id="IPR002701">
    <property type="entry name" value="CM_II_prokaryot"/>
</dbReference>
<dbReference type="PANTHER" id="PTHR38041">
    <property type="entry name" value="CHORISMATE MUTASE"/>
    <property type="match status" value="1"/>
</dbReference>
<evidence type="ECO:0000313" key="4">
    <source>
        <dbReference type="EMBL" id="RZO25415.1"/>
    </source>
</evidence>
<dbReference type="PANTHER" id="PTHR38041:SF1">
    <property type="entry name" value="CHORISMATE MUTASE"/>
    <property type="match status" value="1"/>
</dbReference>
<evidence type="ECO:0000313" key="5">
    <source>
        <dbReference type="Proteomes" id="UP000315825"/>
    </source>
</evidence>
<dbReference type="EMBL" id="SHBE01000018">
    <property type="protein sequence ID" value="RZO25415.1"/>
    <property type="molecule type" value="Genomic_DNA"/>
</dbReference>
<organism evidence="4 5">
    <name type="scientific">SAR86 cluster bacterium</name>
    <dbReference type="NCBI Taxonomy" id="2030880"/>
    <lineage>
        <taxon>Bacteria</taxon>
        <taxon>Pseudomonadati</taxon>
        <taxon>Pseudomonadota</taxon>
        <taxon>Gammaproteobacteria</taxon>
        <taxon>SAR86 cluster</taxon>
    </lineage>
</organism>
<dbReference type="GO" id="GO:0004106">
    <property type="term" value="F:chorismate mutase activity"/>
    <property type="evidence" value="ECO:0007669"/>
    <property type="project" value="UniProtKB-EC"/>
</dbReference>
<gene>
    <name evidence="4" type="ORF">EVA92_05085</name>
</gene>
<dbReference type="PROSITE" id="PS51168">
    <property type="entry name" value="CHORISMATE_MUT_2"/>
    <property type="match status" value="1"/>
</dbReference>
<evidence type="ECO:0000259" key="3">
    <source>
        <dbReference type="PROSITE" id="PS51168"/>
    </source>
</evidence>
<dbReference type="InterPro" id="IPR036263">
    <property type="entry name" value="Chorismate_II_sf"/>
</dbReference>
<dbReference type="EC" id="5.4.99.5" evidence="1"/>